<proteinExistence type="predicted"/>
<gene>
    <name evidence="2" type="ORF">ADS77_11620</name>
</gene>
<dbReference type="Gene3D" id="3.20.20.210">
    <property type="match status" value="1"/>
</dbReference>
<name>A0A0N0LZB3_9GAMM</name>
<dbReference type="OrthoDB" id="7375127at2"/>
<dbReference type="GO" id="GO:0004853">
    <property type="term" value="F:uroporphyrinogen decarboxylase activity"/>
    <property type="evidence" value="ECO:0007669"/>
    <property type="project" value="InterPro"/>
</dbReference>
<dbReference type="PATRIC" id="fig|187330.3.peg.731"/>
<dbReference type="InterPro" id="IPR000257">
    <property type="entry name" value="Uroporphyrinogen_deCOase"/>
</dbReference>
<comment type="caution">
    <text evidence="2">The sequence shown here is derived from an EMBL/GenBank/DDBJ whole genome shotgun (WGS) entry which is preliminary data.</text>
</comment>
<sequence length="310" mass="35181">MKVTTWRHWPNIDLDADLLAESVIAYQDIHDHCFIKLSCNSNSVCSAFGIKRHFQHNPLGSVEKNSYVYNLSALLNDEKSPKKLNDCPQLLINIEAHKRVSEHPSSTNKACFATVYSPLYHLNSMLGGTLTAAQLEHASYKKMLSLLTDITAQYIDALLLIKNVRIYYCSFHSSAAFCNYEQFKTLVAPYDEQCITQLTHQHHLIHYHCSAPIYFDFLDSKKFSLLSIDDCDDVIAIKALLTRFPDITFVGLLDKLLLPRPLKAKEIERIFSSCSRHLDFNRVIIAPSCTLPLSIKNNTLLKTCSIVKGL</sequence>
<organism evidence="2 3">
    <name type="scientific">Pseudoalteromonas porphyrae</name>
    <dbReference type="NCBI Taxonomy" id="187330"/>
    <lineage>
        <taxon>Bacteria</taxon>
        <taxon>Pseudomonadati</taxon>
        <taxon>Pseudomonadota</taxon>
        <taxon>Gammaproteobacteria</taxon>
        <taxon>Alteromonadales</taxon>
        <taxon>Pseudoalteromonadaceae</taxon>
        <taxon>Pseudoalteromonas</taxon>
    </lineage>
</organism>
<reference evidence="2 3" key="1">
    <citation type="submission" date="2015-08" db="EMBL/GenBank/DDBJ databases">
        <title>Draft Genome Sequence of Pseudoalteromonas porphyrae UCD-SED14.</title>
        <authorList>
            <person name="Coil D.A."/>
            <person name="Jospin G."/>
            <person name="Lee R.D."/>
            <person name="Eisen J.A."/>
        </authorList>
    </citation>
    <scope>NUCLEOTIDE SEQUENCE [LARGE SCALE GENOMIC DNA]</scope>
    <source>
        <strain evidence="2 3">UCD-SED14</strain>
    </source>
</reference>
<dbReference type="EMBL" id="LHPH01000012">
    <property type="protein sequence ID" value="KPH62701.1"/>
    <property type="molecule type" value="Genomic_DNA"/>
</dbReference>
<accession>A0A0N0LZB3</accession>
<evidence type="ECO:0000313" key="2">
    <source>
        <dbReference type="EMBL" id="KPH62701.1"/>
    </source>
</evidence>
<dbReference type="RefSeq" id="WP_054454543.1">
    <property type="nucleotide sequence ID" value="NZ_LHPH01000012.1"/>
</dbReference>
<keyword evidence="3" id="KW-1185">Reference proteome</keyword>
<dbReference type="STRING" id="187330.AMS58_00920"/>
<evidence type="ECO:0000313" key="3">
    <source>
        <dbReference type="Proteomes" id="UP000037848"/>
    </source>
</evidence>
<dbReference type="AlphaFoldDB" id="A0A0N0LZB3"/>
<dbReference type="Pfam" id="PF01208">
    <property type="entry name" value="URO-D"/>
    <property type="match status" value="1"/>
</dbReference>
<dbReference type="SUPFAM" id="SSF51726">
    <property type="entry name" value="UROD/MetE-like"/>
    <property type="match status" value="1"/>
</dbReference>
<dbReference type="InterPro" id="IPR038071">
    <property type="entry name" value="UROD/MetE-like_sf"/>
</dbReference>
<protein>
    <recommendedName>
        <fullName evidence="1">Uroporphyrinogen decarboxylase (URO-D) domain-containing protein</fullName>
    </recommendedName>
</protein>
<evidence type="ECO:0000259" key="1">
    <source>
        <dbReference type="Pfam" id="PF01208"/>
    </source>
</evidence>
<dbReference type="GO" id="GO:0006779">
    <property type="term" value="P:porphyrin-containing compound biosynthetic process"/>
    <property type="evidence" value="ECO:0007669"/>
    <property type="project" value="InterPro"/>
</dbReference>
<dbReference type="Proteomes" id="UP000037848">
    <property type="component" value="Unassembled WGS sequence"/>
</dbReference>
<feature type="domain" description="Uroporphyrinogen decarboxylase (URO-D)" evidence="1">
    <location>
        <begin position="79"/>
        <end position="302"/>
    </location>
</feature>